<dbReference type="AlphaFoldDB" id="A0A448WDI0"/>
<evidence type="ECO:0000313" key="3">
    <source>
        <dbReference type="Proteomes" id="UP000784294"/>
    </source>
</evidence>
<gene>
    <name evidence="2" type="ORF">PXEA_LOCUS2521</name>
</gene>
<evidence type="ECO:0000313" key="2">
    <source>
        <dbReference type="EMBL" id="VEL09081.1"/>
    </source>
</evidence>
<comment type="caution">
    <text evidence="2">The sequence shown here is derived from an EMBL/GenBank/DDBJ whole genome shotgun (WGS) entry which is preliminary data.</text>
</comment>
<dbReference type="Proteomes" id="UP000784294">
    <property type="component" value="Unassembled WGS sequence"/>
</dbReference>
<evidence type="ECO:0000256" key="1">
    <source>
        <dbReference type="SAM" id="MobiDB-lite"/>
    </source>
</evidence>
<keyword evidence="3" id="KW-1185">Reference proteome</keyword>
<dbReference type="EMBL" id="CAAALY010005406">
    <property type="protein sequence ID" value="VEL09081.1"/>
    <property type="molecule type" value="Genomic_DNA"/>
</dbReference>
<organism evidence="2 3">
    <name type="scientific">Protopolystoma xenopodis</name>
    <dbReference type="NCBI Taxonomy" id="117903"/>
    <lineage>
        <taxon>Eukaryota</taxon>
        <taxon>Metazoa</taxon>
        <taxon>Spiralia</taxon>
        <taxon>Lophotrochozoa</taxon>
        <taxon>Platyhelminthes</taxon>
        <taxon>Monogenea</taxon>
        <taxon>Polyopisthocotylea</taxon>
        <taxon>Polystomatidea</taxon>
        <taxon>Polystomatidae</taxon>
        <taxon>Protopolystoma</taxon>
    </lineage>
</organism>
<name>A0A448WDI0_9PLAT</name>
<accession>A0A448WDI0</accession>
<sequence length="96" mass="11020">MPHTPFRRRALEKEPPSSSPSLVRRENLRQSNAWLNSNHKYDRNRGLRCSDPVKHGKWTQLIHAGRLRSGRICLVSVYACCGRLEAQLFGLGPNIR</sequence>
<reference evidence="2" key="1">
    <citation type="submission" date="2018-11" db="EMBL/GenBank/DDBJ databases">
        <authorList>
            <consortium name="Pathogen Informatics"/>
        </authorList>
    </citation>
    <scope>NUCLEOTIDE SEQUENCE</scope>
</reference>
<feature type="region of interest" description="Disordered" evidence="1">
    <location>
        <begin position="1"/>
        <end position="25"/>
    </location>
</feature>
<protein>
    <submittedName>
        <fullName evidence="2">Uncharacterized protein</fullName>
    </submittedName>
</protein>
<proteinExistence type="predicted"/>